<evidence type="ECO:0000313" key="1">
    <source>
        <dbReference type="EMBL" id="VDK85493.1"/>
    </source>
</evidence>
<evidence type="ECO:0000313" key="2">
    <source>
        <dbReference type="Proteomes" id="UP000277928"/>
    </source>
</evidence>
<name>A0A3P6TQ80_LITSI</name>
<gene>
    <name evidence="1" type="ORF">NLS_LOCUS7153</name>
</gene>
<dbReference type="EMBL" id="UYRX01000699">
    <property type="protein sequence ID" value="VDK85493.1"/>
    <property type="molecule type" value="Genomic_DNA"/>
</dbReference>
<keyword evidence="2" id="KW-1185">Reference proteome</keyword>
<proteinExistence type="predicted"/>
<dbReference type="AlphaFoldDB" id="A0A3P6TQ80"/>
<dbReference type="Proteomes" id="UP000277928">
    <property type="component" value="Unassembled WGS sequence"/>
</dbReference>
<accession>A0A3P6TQ80</accession>
<organism evidence="1 2">
    <name type="scientific">Litomosoides sigmodontis</name>
    <name type="common">Filarial nematode worm</name>
    <dbReference type="NCBI Taxonomy" id="42156"/>
    <lineage>
        <taxon>Eukaryota</taxon>
        <taxon>Metazoa</taxon>
        <taxon>Ecdysozoa</taxon>
        <taxon>Nematoda</taxon>
        <taxon>Chromadorea</taxon>
        <taxon>Rhabditida</taxon>
        <taxon>Spirurina</taxon>
        <taxon>Spiruromorpha</taxon>
        <taxon>Filarioidea</taxon>
        <taxon>Onchocercidae</taxon>
        <taxon>Litomosoides</taxon>
    </lineage>
</organism>
<reference evidence="1 2" key="1">
    <citation type="submission" date="2018-08" db="EMBL/GenBank/DDBJ databases">
        <authorList>
            <person name="Laetsch R D."/>
            <person name="Stevens L."/>
            <person name="Kumar S."/>
            <person name="Blaxter L. M."/>
        </authorList>
    </citation>
    <scope>NUCLEOTIDE SEQUENCE [LARGE SCALE GENOMIC DNA]</scope>
</reference>
<protein>
    <submittedName>
        <fullName evidence="1">Uncharacterized protein</fullName>
    </submittedName>
</protein>
<sequence>MSSTQVILTFSASWRGQRVVEKRDPLSESFWLRRTMVLFLDAGGAVLERYWRTRLMRMSRSDSTSLGLTASTTP</sequence>